<name>A0A9W7G9M2_9STRA</name>
<dbReference type="GO" id="GO:0016020">
    <property type="term" value="C:membrane"/>
    <property type="evidence" value="ECO:0007669"/>
    <property type="project" value="UniProtKB-SubCell"/>
</dbReference>
<keyword evidence="5 9" id="KW-1133">Transmembrane helix</keyword>
<comment type="subcellular location">
    <subcellularLocation>
        <location evidence="1">Membrane</location>
        <topology evidence="1">Single-pass membrane protein</topology>
    </subcellularLocation>
</comment>
<keyword evidence="11" id="KW-1185">Reference proteome</keyword>
<dbReference type="GO" id="GO:0015031">
    <property type="term" value="P:protein transport"/>
    <property type="evidence" value="ECO:0007669"/>
    <property type="project" value="UniProtKB-KW"/>
</dbReference>
<evidence type="ECO:0000256" key="8">
    <source>
        <dbReference type="SAM" id="MobiDB-lite"/>
    </source>
</evidence>
<evidence type="ECO:0000256" key="5">
    <source>
        <dbReference type="ARBA" id="ARBA00022989"/>
    </source>
</evidence>
<dbReference type="InterPro" id="IPR003369">
    <property type="entry name" value="TatA/B/E"/>
</dbReference>
<dbReference type="Proteomes" id="UP001165065">
    <property type="component" value="Unassembled WGS sequence"/>
</dbReference>
<keyword evidence="6" id="KW-0811">Translocation</keyword>
<dbReference type="OrthoDB" id="47875at2759"/>
<feature type="region of interest" description="Disordered" evidence="8">
    <location>
        <begin position="195"/>
        <end position="235"/>
    </location>
</feature>
<evidence type="ECO:0000313" key="10">
    <source>
        <dbReference type="EMBL" id="GMI38311.1"/>
    </source>
</evidence>
<organism evidence="10 11">
    <name type="scientific">Triparma columacea</name>
    <dbReference type="NCBI Taxonomy" id="722753"/>
    <lineage>
        <taxon>Eukaryota</taxon>
        <taxon>Sar</taxon>
        <taxon>Stramenopiles</taxon>
        <taxon>Ochrophyta</taxon>
        <taxon>Bolidophyceae</taxon>
        <taxon>Parmales</taxon>
        <taxon>Triparmaceae</taxon>
        <taxon>Triparma</taxon>
    </lineage>
</organism>
<dbReference type="EMBL" id="BRYA01000084">
    <property type="protein sequence ID" value="GMI38311.1"/>
    <property type="molecule type" value="Genomic_DNA"/>
</dbReference>
<sequence length="331" mass="36620">MAPLPEVTITRKSTELASFLGSDGGILGVGAPELVVVVLIGYFVLGPQELYKLTKEIGKFISSFRAVGTEATKAFTDNMETQIAMDEIRQARDELNDAFSFRRSINWEEEEEAELAAKKNAEGEEGAAAKVAKVEAETDGLKGEGKKKKIRRRVKKRPKPEPEEELQQQDEAMVGMAGGEKMNFGEGMMEGFAGEVNNEGYIDPDPSRGFEGDQGEEERDGLSESYPDLGPVGEEEGEMMANDRFKQQLDVDSWNSNIMDNEESMEPLAVIMKKIALLEEEREGRIKMLEEEFRMKNDLEEKFYREKKVILEEGAKAIGAGVGAGGAGNEE</sequence>
<keyword evidence="4" id="KW-0653">Protein transport</keyword>
<keyword evidence="7 9" id="KW-0472">Membrane</keyword>
<feature type="transmembrane region" description="Helical" evidence="9">
    <location>
        <begin position="25"/>
        <end position="45"/>
    </location>
</feature>
<gene>
    <name evidence="10" type="ORF">TrCOL_g2817</name>
</gene>
<keyword evidence="3 9" id="KW-0812">Transmembrane</keyword>
<evidence type="ECO:0000256" key="6">
    <source>
        <dbReference type="ARBA" id="ARBA00023010"/>
    </source>
</evidence>
<dbReference type="Pfam" id="PF02416">
    <property type="entry name" value="TatA_B_E"/>
    <property type="match status" value="1"/>
</dbReference>
<dbReference type="PANTHER" id="PTHR33162">
    <property type="entry name" value="SEC-INDEPENDENT PROTEIN TRANSLOCASE PROTEIN TATA, CHLOROPLASTIC"/>
    <property type="match status" value="1"/>
</dbReference>
<reference evidence="11" key="1">
    <citation type="journal article" date="2023" name="Commun. Biol.">
        <title>Genome analysis of Parmales, the sister group of diatoms, reveals the evolutionary specialization of diatoms from phago-mixotrophs to photoautotrophs.</title>
        <authorList>
            <person name="Ban H."/>
            <person name="Sato S."/>
            <person name="Yoshikawa S."/>
            <person name="Yamada K."/>
            <person name="Nakamura Y."/>
            <person name="Ichinomiya M."/>
            <person name="Sato N."/>
            <person name="Blanc-Mathieu R."/>
            <person name="Endo H."/>
            <person name="Kuwata A."/>
            <person name="Ogata H."/>
        </authorList>
    </citation>
    <scope>NUCLEOTIDE SEQUENCE [LARGE SCALE GENOMIC DNA]</scope>
</reference>
<feature type="region of interest" description="Disordered" evidence="8">
    <location>
        <begin position="118"/>
        <end position="172"/>
    </location>
</feature>
<feature type="compositionally biased region" description="Basic residues" evidence="8">
    <location>
        <begin position="145"/>
        <end position="158"/>
    </location>
</feature>
<protein>
    <submittedName>
        <fullName evidence="10">Uncharacterized protein</fullName>
    </submittedName>
</protein>
<evidence type="ECO:0000256" key="7">
    <source>
        <dbReference type="ARBA" id="ARBA00023136"/>
    </source>
</evidence>
<dbReference type="PANTHER" id="PTHR33162:SF1">
    <property type="entry name" value="SEC-INDEPENDENT PROTEIN TRANSLOCASE PROTEIN TATA, CHLOROPLASTIC"/>
    <property type="match status" value="1"/>
</dbReference>
<dbReference type="Gene3D" id="1.20.5.3310">
    <property type="match status" value="1"/>
</dbReference>
<evidence type="ECO:0000256" key="1">
    <source>
        <dbReference type="ARBA" id="ARBA00004167"/>
    </source>
</evidence>
<evidence type="ECO:0000256" key="9">
    <source>
        <dbReference type="SAM" id="Phobius"/>
    </source>
</evidence>
<evidence type="ECO:0000313" key="11">
    <source>
        <dbReference type="Proteomes" id="UP001165065"/>
    </source>
</evidence>
<accession>A0A9W7G9M2</accession>
<evidence type="ECO:0000256" key="3">
    <source>
        <dbReference type="ARBA" id="ARBA00022692"/>
    </source>
</evidence>
<evidence type="ECO:0000256" key="4">
    <source>
        <dbReference type="ARBA" id="ARBA00022927"/>
    </source>
</evidence>
<comment type="caution">
    <text evidence="10">The sequence shown here is derived from an EMBL/GenBank/DDBJ whole genome shotgun (WGS) entry which is preliminary data.</text>
</comment>
<keyword evidence="2" id="KW-0813">Transport</keyword>
<feature type="compositionally biased region" description="Basic and acidic residues" evidence="8">
    <location>
        <begin position="132"/>
        <end position="144"/>
    </location>
</feature>
<proteinExistence type="predicted"/>
<dbReference type="AlphaFoldDB" id="A0A9W7G9M2"/>
<evidence type="ECO:0000256" key="2">
    <source>
        <dbReference type="ARBA" id="ARBA00022448"/>
    </source>
</evidence>